<dbReference type="SMART" id="SM00185">
    <property type="entry name" value="ARM"/>
    <property type="match status" value="4"/>
</dbReference>
<evidence type="ECO:0000256" key="1">
    <source>
        <dbReference type="ARBA" id="ARBA00004123"/>
    </source>
</evidence>
<reference evidence="6 7" key="1">
    <citation type="journal article" date="2012" name="BMC Genomics">
        <title>Comparative genomics of the white-rot fungi, Phanerochaete carnosa and P. chrysosporium, to elucidate the genetic basis of the distinct wood types they colonize.</title>
        <authorList>
            <person name="Suzuki H."/>
            <person name="MacDonald J."/>
            <person name="Syed K."/>
            <person name="Salamov A."/>
            <person name="Hori C."/>
            <person name="Aerts A."/>
            <person name="Henrissat B."/>
            <person name="Wiebenga A."/>
            <person name="vanKuyk P.A."/>
            <person name="Barry K."/>
            <person name="Lindquist E."/>
            <person name="LaButti K."/>
            <person name="Lapidus A."/>
            <person name="Lucas S."/>
            <person name="Coutinho P."/>
            <person name="Gong Y."/>
            <person name="Samejima M."/>
            <person name="Mahadevan R."/>
            <person name="Abou-Zaid M."/>
            <person name="de Vries R.P."/>
            <person name="Igarashi K."/>
            <person name="Yadav J.S."/>
            <person name="Grigoriev I.V."/>
            <person name="Master E.R."/>
        </authorList>
    </citation>
    <scope>NUCLEOTIDE SEQUENCE [LARGE SCALE GENOMIC DNA]</scope>
    <source>
        <strain evidence="6 7">HHB-10118-sp</strain>
    </source>
</reference>
<dbReference type="InterPro" id="IPR016024">
    <property type="entry name" value="ARM-type_fold"/>
</dbReference>
<evidence type="ECO:0000256" key="4">
    <source>
        <dbReference type="ARBA" id="ARBA00022737"/>
    </source>
</evidence>
<dbReference type="InterPro" id="IPR038739">
    <property type="entry name" value="ARMC8/Vid28"/>
</dbReference>
<evidence type="ECO:0000256" key="3">
    <source>
        <dbReference type="ARBA" id="ARBA00022490"/>
    </source>
</evidence>
<dbReference type="GeneID" id="18916388"/>
<protein>
    <submittedName>
        <fullName evidence="6">Uncharacterized protein</fullName>
    </submittedName>
</protein>
<dbReference type="HOGENOM" id="CLU_002741_0_0_1"/>
<dbReference type="InParanoid" id="K5UYN9"/>
<dbReference type="RefSeq" id="XP_007395597.1">
    <property type="nucleotide sequence ID" value="XM_007395535.1"/>
</dbReference>
<dbReference type="KEGG" id="pco:PHACADRAFT_255760"/>
<dbReference type="GO" id="GO:0005634">
    <property type="term" value="C:nucleus"/>
    <property type="evidence" value="ECO:0007669"/>
    <property type="project" value="UniProtKB-SubCell"/>
</dbReference>
<dbReference type="Proteomes" id="UP000008370">
    <property type="component" value="Unassembled WGS sequence"/>
</dbReference>
<keyword evidence="3" id="KW-0963">Cytoplasm</keyword>
<name>K5UYN9_PHACS</name>
<dbReference type="Pfam" id="PF02985">
    <property type="entry name" value="HEAT"/>
    <property type="match status" value="1"/>
</dbReference>
<organism evidence="6 7">
    <name type="scientific">Phanerochaete carnosa (strain HHB-10118-sp)</name>
    <name type="common">White-rot fungus</name>
    <name type="synonym">Peniophora carnosa</name>
    <dbReference type="NCBI Taxonomy" id="650164"/>
    <lineage>
        <taxon>Eukaryota</taxon>
        <taxon>Fungi</taxon>
        <taxon>Dikarya</taxon>
        <taxon>Basidiomycota</taxon>
        <taxon>Agaricomycotina</taxon>
        <taxon>Agaricomycetes</taxon>
        <taxon>Polyporales</taxon>
        <taxon>Phanerochaetaceae</taxon>
        <taxon>Phanerochaete</taxon>
    </lineage>
</organism>
<sequence length="473" mass="52510">MKLARTAPDQAPVLSTVLSMCKSRVIDQQVAACLCATNIIRAGFSPQYLHMDHSSPMTVTHVVNSLISSEMEKPITRTKACYIMYYLVCDDKDLCQLAFDRGSLTKLANLVRSITPSEPAPGWDEDEPESIARLREAALTAIAAIALFEDDIRSEVTDTLRMIPHIQISLAHHHPAVRYAACQCVRSLSRAVSVLRTSIVDSGLGLSVYQVFCKEDEDPRVRHAASSVICNLVTDFSPMKETLLSQGVIERCVKLLDTPEQALALNALWTFKNLLYKSNTDLKRQVMEALGWRTLQRLLTHESPDFQEHAFHVARNIADNEAGIEMVFEGLGPSVLLSTVSQGLDSEHDDVLRQAAFLLGNLANSPKHQRDILSHPRILISLRQCLIDAKVDVRRPAVACVRELIRANPHSYRELHDAGIDTTLRHMCDYGGGLAAASPMASAFSMGVEEDSEVREKAREALRWLERSGEMGM</sequence>
<evidence type="ECO:0000313" key="7">
    <source>
        <dbReference type="Proteomes" id="UP000008370"/>
    </source>
</evidence>
<evidence type="ECO:0000256" key="2">
    <source>
        <dbReference type="ARBA" id="ARBA00004496"/>
    </source>
</evidence>
<dbReference type="GO" id="GO:0043161">
    <property type="term" value="P:proteasome-mediated ubiquitin-dependent protein catabolic process"/>
    <property type="evidence" value="ECO:0007669"/>
    <property type="project" value="TreeGrafter"/>
</dbReference>
<dbReference type="InterPro" id="IPR000225">
    <property type="entry name" value="Armadillo"/>
</dbReference>
<dbReference type="PANTHER" id="PTHR15651:SF7">
    <property type="entry name" value="ARMADILLO REPEAT-CONTAINING PROTEIN 8"/>
    <property type="match status" value="1"/>
</dbReference>
<evidence type="ECO:0000313" key="6">
    <source>
        <dbReference type="EMBL" id="EKM55266.1"/>
    </source>
</evidence>
<dbReference type="PANTHER" id="PTHR15651">
    <property type="entry name" value="ARMADILLO REPEAT-CONTAINING PROTEIN 8"/>
    <property type="match status" value="1"/>
</dbReference>
<dbReference type="GO" id="GO:0034657">
    <property type="term" value="C:GID complex"/>
    <property type="evidence" value="ECO:0007669"/>
    <property type="project" value="TreeGrafter"/>
</dbReference>
<dbReference type="SUPFAM" id="SSF48371">
    <property type="entry name" value="ARM repeat"/>
    <property type="match status" value="1"/>
</dbReference>
<proteinExistence type="predicted"/>
<evidence type="ECO:0000256" key="5">
    <source>
        <dbReference type="ARBA" id="ARBA00023242"/>
    </source>
</evidence>
<keyword evidence="5" id="KW-0539">Nucleus</keyword>
<dbReference type="InterPro" id="IPR011989">
    <property type="entry name" value="ARM-like"/>
</dbReference>
<dbReference type="InterPro" id="IPR000357">
    <property type="entry name" value="HEAT"/>
</dbReference>
<dbReference type="STRING" id="650164.K5UYN9"/>
<dbReference type="AlphaFoldDB" id="K5UYN9"/>
<accession>K5UYN9</accession>
<dbReference type="GO" id="GO:0005737">
    <property type="term" value="C:cytoplasm"/>
    <property type="evidence" value="ECO:0007669"/>
    <property type="project" value="UniProtKB-SubCell"/>
</dbReference>
<dbReference type="OrthoDB" id="5559898at2759"/>
<dbReference type="Gene3D" id="1.25.10.10">
    <property type="entry name" value="Leucine-rich Repeat Variant"/>
    <property type="match status" value="2"/>
</dbReference>
<keyword evidence="7" id="KW-1185">Reference proteome</keyword>
<dbReference type="EMBL" id="JH930472">
    <property type="protein sequence ID" value="EKM55266.1"/>
    <property type="molecule type" value="Genomic_DNA"/>
</dbReference>
<keyword evidence="4" id="KW-0677">Repeat</keyword>
<comment type="subcellular location">
    <subcellularLocation>
        <location evidence="2">Cytoplasm</location>
    </subcellularLocation>
    <subcellularLocation>
        <location evidence="1">Nucleus</location>
    </subcellularLocation>
</comment>
<gene>
    <name evidence="6" type="ORF">PHACADRAFT_255760</name>
</gene>